<comment type="caution">
    <text evidence="1">The sequence shown here is derived from an EMBL/GenBank/DDBJ whole genome shotgun (WGS) entry which is preliminary data.</text>
</comment>
<gene>
    <name evidence="1" type="ORF">I5U67_07320</name>
</gene>
<accession>A0AA90AS70</accession>
<name>A0AA90AS70_STEMA</name>
<dbReference type="EMBL" id="JADUNP010000010">
    <property type="protein sequence ID" value="MBH1651975.1"/>
    <property type="molecule type" value="Genomic_DNA"/>
</dbReference>
<reference evidence="1" key="1">
    <citation type="submission" date="2020-11" db="EMBL/GenBank/DDBJ databases">
        <title>Enhanced detection system for hospital associated transmission using whole genome sequencing surveillance.</title>
        <authorList>
            <person name="Harrison L.H."/>
            <person name="Van Tyne D."/>
            <person name="Marsh J.W."/>
            <person name="Griffith M.P."/>
            <person name="Snyder D.J."/>
            <person name="Cooper V.S."/>
            <person name="Mustapha M."/>
        </authorList>
    </citation>
    <scope>NUCLEOTIDE SEQUENCE</scope>
    <source>
        <strain evidence="1">STEN00091</strain>
    </source>
</reference>
<sequence>MISSFVLKMQSLSDGGRVCVWRTTFKGKVFYTACGVGTPAMEHVSERTAVAKRALQDQADQAGMQHQHDVFVRTPYAAGISIHSTLTGAYHHEAVFFLCADPAVEQELIAFLNVVAS</sequence>
<dbReference type="Proteomes" id="UP000625930">
    <property type="component" value="Unassembled WGS sequence"/>
</dbReference>
<dbReference type="RefSeq" id="WP_197629275.1">
    <property type="nucleotide sequence ID" value="NZ_JAXAYA010000005.1"/>
</dbReference>
<evidence type="ECO:0000313" key="2">
    <source>
        <dbReference type="Proteomes" id="UP000625930"/>
    </source>
</evidence>
<proteinExistence type="predicted"/>
<organism evidence="1 2">
    <name type="scientific">Stenotrophomonas maltophilia</name>
    <name type="common">Pseudomonas maltophilia</name>
    <name type="synonym">Xanthomonas maltophilia</name>
    <dbReference type="NCBI Taxonomy" id="40324"/>
    <lineage>
        <taxon>Bacteria</taxon>
        <taxon>Pseudomonadati</taxon>
        <taxon>Pseudomonadota</taxon>
        <taxon>Gammaproteobacteria</taxon>
        <taxon>Lysobacterales</taxon>
        <taxon>Lysobacteraceae</taxon>
        <taxon>Stenotrophomonas</taxon>
        <taxon>Stenotrophomonas maltophilia group</taxon>
    </lineage>
</organism>
<dbReference type="AlphaFoldDB" id="A0AA90AS70"/>
<protein>
    <submittedName>
        <fullName evidence="1">Uncharacterized protein</fullName>
    </submittedName>
</protein>
<evidence type="ECO:0000313" key="1">
    <source>
        <dbReference type="EMBL" id="MBH1651975.1"/>
    </source>
</evidence>